<feature type="transmembrane region" description="Helical" evidence="7">
    <location>
        <begin position="187"/>
        <end position="207"/>
    </location>
</feature>
<gene>
    <name evidence="8" type="primary">TMEM126B</name>
</gene>
<accession>A0A8I3N6I3</accession>
<keyword evidence="2 7" id="KW-0812">Transmembrane</keyword>
<keyword evidence="3 7" id="KW-1133">Transmembrane helix</keyword>
<dbReference type="GO" id="GO:0032981">
    <property type="term" value="P:mitochondrial respiratory chain complex I assembly"/>
    <property type="evidence" value="ECO:0000318"/>
    <property type="project" value="GO_Central"/>
</dbReference>
<evidence type="ECO:0000256" key="1">
    <source>
        <dbReference type="ARBA" id="ARBA00004225"/>
    </source>
</evidence>
<dbReference type="InterPro" id="IPR009801">
    <property type="entry name" value="TMEM126"/>
</dbReference>
<evidence type="ECO:0000256" key="6">
    <source>
        <dbReference type="SAM" id="MobiDB-lite"/>
    </source>
</evidence>
<evidence type="ECO:0000313" key="8">
    <source>
        <dbReference type="Ensembl" id="ENSCAFP00845011891.1"/>
    </source>
</evidence>
<dbReference type="OrthoDB" id="6234762at2759"/>
<evidence type="ECO:0000313" key="9">
    <source>
        <dbReference type="Proteomes" id="UP000805418"/>
    </source>
</evidence>
<dbReference type="Reactome" id="R-CFA-6799198">
    <property type="pathway name" value="Complex I biogenesis"/>
</dbReference>
<protein>
    <submittedName>
        <fullName evidence="8">Transmembrane protein 126B</fullName>
    </submittedName>
</protein>
<dbReference type="GO" id="GO:0031966">
    <property type="term" value="C:mitochondrial membrane"/>
    <property type="evidence" value="ECO:0007669"/>
    <property type="project" value="UniProtKB-SubCell"/>
</dbReference>
<proteinExistence type="predicted"/>
<dbReference type="GeneTree" id="ENSGT00520000055616"/>
<dbReference type="GO" id="GO:0005739">
    <property type="term" value="C:mitochondrion"/>
    <property type="evidence" value="ECO:0000318"/>
    <property type="project" value="GO_Central"/>
</dbReference>
<dbReference type="Ensembl" id="ENSCAFT00845015314.1">
    <property type="protein sequence ID" value="ENSCAFP00845011891.1"/>
    <property type="gene ID" value="ENSCAFG00845008703.1"/>
</dbReference>
<sequence length="304" mass="33928">PRCPEGRRARSHILALGPPPRTPRQEARGSSATTEQGKGRLGWREGGPTGVWTPRSQWAALLSGRRAQSQPGWRARLLTGPGRAGLQARGVSRHRFPLRALWVPAHRQSCDPPRWRRSGVRPGLSGRTRVCTCRRERGKRPRTLNTYGTVFFGTAASFSGLLANLIFRHCFKVKHDALKTYASVTTLPFLSTVVAYKFLVTDALYLGNISQENCVLRSTLVGIVCGFLYPCGLAFSKNGHLAVKYHTVPLPPKGKFLLYWLLLSQREIKGMIIPLVFQTVFGIFNGLQHYAIFESTLQKTVHED</sequence>
<reference evidence="8" key="2">
    <citation type="submission" date="2025-08" db="UniProtKB">
        <authorList>
            <consortium name="Ensembl"/>
        </authorList>
    </citation>
    <scope>IDENTIFICATION</scope>
    <source>
        <strain evidence="8">Boxer</strain>
    </source>
</reference>
<dbReference type="Proteomes" id="UP000805418">
    <property type="component" value="Chromosome 21"/>
</dbReference>
<keyword evidence="9" id="KW-1185">Reference proteome</keyword>
<feature type="transmembrane region" description="Helical" evidence="7">
    <location>
        <begin position="214"/>
        <end position="235"/>
    </location>
</feature>
<feature type="transmembrane region" description="Helical" evidence="7">
    <location>
        <begin position="268"/>
        <end position="287"/>
    </location>
</feature>
<reference evidence="8" key="1">
    <citation type="submission" date="2020-03" db="EMBL/GenBank/DDBJ databases">
        <title>Long-read based genome assembly of a Labrador retriever dog.</title>
        <authorList>
            <person name="Eory L."/>
            <person name="Zhang W."/>
            <person name="Schoenebeck J."/>
        </authorList>
    </citation>
    <scope>NUCLEOTIDE SEQUENCE [LARGE SCALE GENOMIC DNA]</scope>
    <source>
        <strain evidence="8">Labrador retriever</strain>
    </source>
</reference>
<comment type="subcellular location">
    <subcellularLocation>
        <location evidence="1">Mitochondrion membrane</location>
        <topology evidence="1">Multi-pass membrane protein</topology>
    </subcellularLocation>
</comment>
<dbReference type="FunCoup" id="A0A8I3N6I3">
    <property type="interactions" value="68"/>
</dbReference>
<evidence type="ECO:0000256" key="7">
    <source>
        <dbReference type="SAM" id="Phobius"/>
    </source>
</evidence>
<name>A0A8I3N6I3_CANLF</name>
<evidence type="ECO:0000256" key="2">
    <source>
        <dbReference type="ARBA" id="ARBA00022692"/>
    </source>
</evidence>
<feature type="region of interest" description="Disordered" evidence="6">
    <location>
        <begin position="1"/>
        <end position="49"/>
    </location>
</feature>
<dbReference type="Pfam" id="PF07114">
    <property type="entry name" value="TMEM126"/>
    <property type="match status" value="1"/>
</dbReference>
<keyword evidence="5 7" id="KW-0472">Membrane</keyword>
<dbReference type="PANTHER" id="PTHR16296">
    <property type="entry name" value="UNCHARACTERIZED HYPOTHALAMUS PROTEIN HT007"/>
    <property type="match status" value="1"/>
</dbReference>
<feature type="transmembrane region" description="Helical" evidence="7">
    <location>
        <begin position="144"/>
        <end position="167"/>
    </location>
</feature>
<dbReference type="PANTHER" id="PTHR16296:SF3">
    <property type="entry name" value="COMPLEX I ASSEMBLY FACTOR TMEM126B, MITOCHONDRIAL"/>
    <property type="match status" value="1"/>
</dbReference>
<evidence type="ECO:0000256" key="4">
    <source>
        <dbReference type="ARBA" id="ARBA00023128"/>
    </source>
</evidence>
<evidence type="ECO:0000256" key="3">
    <source>
        <dbReference type="ARBA" id="ARBA00022989"/>
    </source>
</evidence>
<organism evidence="8 9">
    <name type="scientific">Canis lupus familiaris</name>
    <name type="common">Dog</name>
    <name type="synonym">Canis familiaris</name>
    <dbReference type="NCBI Taxonomy" id="9615"/>
    <lineage>
        <taxon>Eukaryota</taxon>
        <taxon>Metazoa</taxon>
        <taxon>Chordata</taxon>
        <taxon>Craniata</taxon>
        <taxon>Vertebrata</taxon>
        <taxon>Euteleostomi</taxon>
        <taxon>Mammalia</taxon>
        <taxon>Eutheria</taxon>
        <taxon>Laurasiatheria</taxon>
        <taxon>Carnivora</taxon>
        <taxon>Caniformia</taxon>
        <taxon>Canidae</taxon>
        <taxon>Canis</taxon>
    </lineage>
</organism>
<evidence type="ECO:0000256" key="5">
    <source>
        <dbReference type="ARBA" id="ARBA00023136"/>
    </source>
</evidence>
<dbReference type="AlphaFoldDB" id="A0A8I3N6I3"/>
<keyword evidence="4" id="KW-0496">Mitochondrion</keyword>
<reference evidence="8" key="3">
    <citation type="submission" date="2025-09" db="UniProtKB">
        <authorList>
            <consortium name="Ensembl"/>
        </authorList>
    </citation>
    <scope>IDENTIFICATION</scope>
    <source>
        <strain evidence="8">Boxer</strain>
    </source>
</reference>